<dbReference type="GO" id="GO:0043709">
    <property type="term" value="P:cell adhesion involved in single-species biofilm formation"/>
    <property type="evidence" value="ECO:0007669"/>
    <property type="project" value="TreeGrafter"/>
</dbReference>
<feature type="transmembrane region" description="Helical" evidence="1">
    <location>
        <begin position="132"/>
        <end position="151"/>
    </location>
</feature>
<dbReference type="SUPFAM" id="SSF55073">
    <property type="entry name" value="Nucleotide cyclase"/>
    <property type="match status" value="1"/>
</dbReference>
<dbReference type="PANTHER" id="PTHR45138:SF6">
    <property type="entry name" value="DIGUANYLATE CYCLASE DGCN"/>
    <property type="match status" value="1"/>
</dbReference>
<dbReference type="SMART" id="SM00267">
    <property type="entry name" value="GGDEF"/>
    <property type="match status" value="1"/>
</dbReference>
<gene>
    <name evidence="3" type="ORF">UFOPK3674_01862</name>
</gene>
<accession>A0A6J7JH14</accession>
<keyword evidence="1" id="KW-1133">Transmembrane helix</keyword>
<dbReference type="PANTHER" id="PTHR45138">
    <property type="entry name" value="REGULATORY COMPONENTS OF SENSORY TRANSDUCTION SYSTEM"/>
    <property type="match status" value="1"/>
</dbReference>
<evidence type="ECO:0000256" key="1">
    <source>
        <dbReference type="SAM" id="Phobius"/>
    </source>
</evidence>
<sequence length="331" mass="35411">MHRANRPARLAALAVAGAGSVILATAWGWAVFAVFVAVGLGGLMSDGRMLRSRWPEFWFLGGSVWTMAGIGLVAAMTGGPHSGALPWLLIPSVGAVAVLGARGVVVIFAFGAATAVAASMLWGDSEPPNSEILFSTIALMLTVGMYVNTLIRTEARMRRGSVLDPLTGLLNRSTLEQRFEELREQALLGAQPIALVIFDLDHFKAIDDEHGHDTGDRVLRDVARIVRVSLRSFELAYRLGGEEFLVLLPGLDEAGAAQRAEEVRVALLATRPAGLRVTLSAGVASGHTREALDFERLYELADRNLYTAKDRGRNRVVPPAVGGDPAVRRAG</sequence>
<dbReference type="InterPro" id="IPR050469">
    <property type="entry name" value="Diguanylate_Cyclase"/>
</dbReference>
<dbReference type="PROSITE" id="PS50887">
    <property type="entry name" value="GGDEF"/>
    <property type="match status" value="1"/>
</dbReference>
<reference evidence="3" key="1">
    <citation type="submission" date="2020-05" db="EMBL/GenBank/DDBJ databases">
        <authorList>
            <person name="Chiriac C."/>
            <person name="Salcher M."/>
            <person name="Ghai R."/>
            <person name="Kavagutti S V."/>
        </authorList>
    </citation>
    <scope>NUCLEOTIDE SEQUENCE</scope>
</reference>
<dbReference type="FunFam" id="3.30.70.270:FF:000001">
    <property type="entry name" value="Diguanylate cyclase domain protein"/>
    <property type="match status" value="1"/>
</dbReference>
<organism evidence="3">
    <name type="scientific">freshwater metagenome</name>
    <dbReference type="NCBI Taxonomy" id="449393"/>
    <lineage>
        <taxon>unclassified sequences</taxon>
        <taxon>metagenomes</taxon>
        <taxon>ecological metagenomes</taxon>
    </lineage>
</organism>
<dbReference type="AlphaFoldDB" id="A0A6J7JH14"/>
<dbReference type="InterPro" id="IPR029787">
    <property type="entry name" value="Nucleotide_cyclase"/>
</dbReference>
<dbReference type="InterPro" id="IPR043128">
    <property type="entry name" value="Rev_trsase/Diguanyl_cyclase"/>
</dbReference>
<dbReference type="Gene3D" id="3.30.70.270">
    <property type="match status" value="1"/>
</dbReference>
<feature type="domain" description="GGDEF" evidence="2">
    <location>
        <begin position="191"/>
        <end position="321"/>
    </location>
</feature>
<dbReference type="GO" id="GO:1902201">
    <property type="term" value="P:negative regulation of bacterial-type flagellum-dependent cell motility"/>
    <property type="evidence" value="ECO:0007669"/>
    <property type="project" value="TreeGrafter"/>
</dbReference>
<dbReference type="GO" id="GO:0005886">
    <property type="term" value="C:plasma membrane"/>
    <property type="evidence" value="ECO:0007669"/>
    <property type="project" value="TreeGrafter"/>
</dbReference>
<protein>
    <submittedName>
        <fullName evidence="3">Unannotated protein</fullName>
    </submittedName>
</protein>
<feature type="transmembrane region" description="Helical" evidence="1">
    <location>
        <begin position="12"/>
        <end position="37"/>
    </location>
</feature>
<keyword evidence="1" id="KW-0472">Membrane</keyword>
<proteinExistence type="predicted"/>
<evidence type="ECO:0000313" key="3">
    <source>
        <dbReference type="EMBL" id="CAB4941492.1"/>
    </source>
</evidence>
<dbReference type="NCBIfam" id="TIGR00254">
    <property type="entry name" value="GGDEF"/>
    <property type="match status" value="1"/>
</dbReference>
<dbReference type="Pfam" id="PF00990">
    <property type="entry name" value="GGDEF"/>
    <property type="match status" value="1"/>
</dbReference>
<dbReference type="GO" id="GO:0052621">
    <property type="term" value="F:diguanylate cyclase activity"/>
    <property type="evidence" value="ECO:0007669"/>
    <property type="project" value="TreeGrafter"/>
</dbReference>
<dbReference type="EMBL" id="CAFBMX010000010">
    <property type="protein sequence ID" value="CAB4941492.1"/>
    <property type="molecule type" value="Genomic_DNA"/>
</dbReference>
<name>A0A6J7JH14_9ZZZZ</name>
<feature type="transmembrane region" description="Helical" evidence="1">
    <location>
        <begin position="87"/>
        <end position="112"/>
    </location>
</feature>
<evidence type="ECO:0000259" key="2">
    <source>
        <dbReference type="PROSITE" id="PS50887"/>
    </source>
</evidence>
<feature type="transmembrane region" description="Helical" evidence="1">
    <location>
        <begin position="57"/>
        <end position="75"/>
    </location>
</feature>
<dbReference type="InterPro" id="IPR000160">
    <property type="entry name" value="GGDEF_dom"/>
</dbReference>
<keyword evidence="1" id="KW-0812">Transmembrane</keyword>
<dbReference type="CDD" id="cd01949">
    <property type="entry name" value="GGDEF"/>
    <property type="match status" value="1"/>
</dbReference>